<dbReference type="Proteomes" id="UP000095281">
    <property type="component" value="Unplaced"/>
</dbReference>
<evidence type="ECO:0000256" key="1">
    <source>
        <dbReference type="SAM" id="MobiDB-lite"/>
    </source>
</evidence>
<evidence type="ECO:0000313" key="3">
    <source>
        <dbReference type="Proteomes" id="UP000095281"/>
    </source>
</evidence>
<protein>
    <submittedName>
        <fullName evidence="4">FLYWCH-type domain-containing protein</fullName>
    </submittedName>
</protein>
<feature type="chain" id="PRO_5009315268" evidence="2">
    <location>
        <begin position="17"/>
        <end position="248"/>
    </location>
</feature>
<feature type="compositionally biased region" description="Basic and acidic residues" evidence="1">
    <location>
        <begin position="225"/>
        <end position="241"/>
    </location>
</feature>
<dbReference type="WBParaSite" id="MhA1_Contig1094.frz3.gene2">
    <property type="protein sequence ID" value="MhA1_Contig1094.frz3.gene2"/>
    <property type="gene ID" value="MhA1_Contig1094.frz3.gene2"/>
</dbReference>
<sequence length="248" mass="28141">MFKLILLLIVNSTGEGKSFFLFYSHENMSGLSEAHRPVYKEVRRFRNRQAFLNWWKGNEDVGWRINSRNPNREGVVEYWKCSFKQNKCFACLASLRIVFGRNDRYVVVSRNIVHPHSHTPIRGMNTGEREDRIFQEVEPSPMQTAQIIHFPPLPPGTDGNATPARFTADSSLPTAVEIGSATLQEDDARQQGGSATLREDNARQQGGSATLREDDARQQGGSATLREDNPGRPRTREELERFILGIPE</sequence>
<dbReference type="AlphaFoldDB" id="A0A1I8AY54"/>
<proteinExistence type="predicted"/>
<keyword evidence="2" id="KW-0732">Signal</keyword>
<reference evidence="4" key="1">
    <citation type="submission" date="2016-11" db="UniProtKB">
        <authorList>
            <consortium name="WormBaseParasite"/>
        </authorList>
    </citation>
    <scope>IDENTIFICATION</scope>
</reference>
<organism evidence="3 4">
    <name type="scientific">Meloidogyne hapla</name>
    <name type="common">Root-knot nematode worm</name>
    <dbReference type="NCBI Taxonomy" id="6305"/>
    <lineage>
        <taxon>Eukaryota</taxon>
        <taxon>Metazoa</taxon>
        <taxon>Ecdysozoa</taxon>
        <taxon>Nematoda</taxon>
        <taxon>Chromadorea</taxon>
        <taxon>Rhabditida</taxon>
        <taxon>Tylenchina</taxon>
        <taxon>Tylenchomorpha</taxon>
        <taxon>Tylenchoidea</taxon>
        <taxon>Meloidogynidae</taxon>
        <taxon>Meloidogyninae</taxon>
        <taxon>Meloidogyne</taxon>
    </lineage>
</organism>
<feature type="signal peptide" evidence="2">
    <location>
        <begin position="1"/>
        <end position="16"/>
    </location>
</feature>
<evidence type="ECO:0000313" key="4">
    <source>
        <dbReference type="WBParaSite" id="MhA1_Contig1094.frz3.gene2"/>
    </source>
</evidence>
<accession>A0A1I8AY54</accession>
<evidence type="ECO:0000256" key="2">
    <source>
        <dbReference type="SAM" id="SignalP"/>
    </source>
</evidence>
<name>A0A1I8AY54_MELHA</name>
<feature type="region of interest" description="Disordered" evidence="1">
    <location>
        <begin position="181"/>
        <end position="248"/>
    </location>
</feature>
<keyword evidence="3" id="KW-1185">Reference proteome</keyword>